<dbReference type="PANTHER" id="PTHR45618">
    <property type="entry name" value="MITOCHONDRIAL DICARBOXYLATE CARRIER-RELATED"/>
    <property type="match status" value="1"/>
</dbReference>
<evidence type="ECO:0008006" key="12">
    <source>
        <dbReference type="Google" id="ProtNLM"/>
    </source>
</evidence>
<evidence type="ECO:0000256" key="7">
    <source>
        <dbReference type="ARBA" id="ARBA00023136"/>
    </source>
</evidence>
<dbReference type="Proteomes" id="UP000789595">
    <property type="component" value="Unassembled WGS sequence"/>
</dbReference>
<protein>
    <recommendedName>
        <fullName evidence="12">Mitochondrial carrier protein</fullName>
    </recommendedName>
</protein>
<gene>
    <name evidence="10" type="ORF">PECAL_2P02380</name>
</gene>
<keyword evidence="7 8" id="KW-0472">Membrane</keyword>
<dbReference type="AlphaFoldDB" id="A0A8J2WU28"/>
<comment type="caution">
    <text evidence="10">The sequence shown here is derived from an EMBL/GenBank/DDBJ whole genome shotgun (WGS) entry which is preliminary data.</text>
</comment>
<keyword evidence="11" id="KW-1185">Reference proteome</keyword>
<comment type="similarity">
    <text evidence="2 9">Belongs to the mitochondrial carrier (TC 2.A.29) family.</text>
</comment>
<dbReference type="EMBL" id="CAKKNE010000002">
    <property type="protein sequence ID" value="CAH0367224.1"/>
    <property type="molecule type" value="Genomic_DNA"/>
</dbReference>
<evidence type="ECO:0000256" key="2">
    <source>
        <dbReference type="ARBA" id="ARBA00006375"/>
    </source>
</evidence>
<evidence type="ECO:0000256" key="9">
    <source>
        <dbReference type="RuleBase" id="RU000488"/>
    </source>
</evidence>
<dbReference type="Pfam" id="PF00153">
    <property type="entry name" value="Mito_carr"/>
    <property type="match status" value="2"/>
</dbReference>
<dbReference type="Gene3D" id="1.50.40.10">
    <property type="entry name" value="Mitochondrial carrier domain"/>
    <property type="match status" value="1"/>
</dbReference>
<sequence length="261" mass="26974">MSSNLVAELAAAGVACSVADGLFHPLDTLKTRLHATPTNLSKVIVDAGGGLRGLLDLWTSGLAATAARALTFAATRVGAYPSVRDAMSSDASVSVRVAAGSLTGALAAAVFTPLDVLRLRSQLSSRAHPTLDVLGGLRKLAASEGSSALWRGASVNVARAAVLTSAQLASYDGAKRYLRDERGWREDDSLHVTAALAAGAIAQTFVQPLCAARTRIFVGQRPASGPFWRGYAAGLARQGPVLAVTLTLTERARAELGLSPM</sequence>
<proteinExistence type="inferred from homology"/>
<reference evidence="10" key="1">
    <citation type="submission" date="2021-11" db="EMBL/GenBank/DDBJ databases">
        <authorList>
            <consortium name="Genoscope - CEA"/>
            <person name="William W."/>
        </authorList>
    </citation>
    <scope>NUCLEOTIDE SEQUENCE</scope>
</reference>
<keyword evidence="3 9" id="KW-0813">Transport</keyword>
<keyword evidence="6" id="KW-1133">Transmembrane helix</keyword>
<dbReference type="GO" id="GO:0016020">
    <property type="term" value="C:membrane"/>
    <property type="evidence" value="ECO:0007669"/>
    <property type="project" value="UniProtKB-SubCell"/>
</dbReference>
<evidence type="ECO:0000313" key="11">
    <source>
        <dbReference type="Proteomes" id="UP000789595"/>
    </source>
</evidence>
<name>A0A8J2WU28_9STRA</name>
<keyword evidence="4 8" id="KW-0812">Transmembrane</keyword>
<dbReference type="PROSITE" id="PS50920">
    <property type="entry name" value="SOLCAR"/>
    <property type="match status" value="1"/>
</dbReference>
<comment type="subcellular location">
    <subcellularLocation>
        <location evidence="1">Membrane</location>
        <topology evidence="1">Multi-pass membrane protein</topology>
    </subcellularLocation>
</comment>
<evidence type="ECO:0000256" key="3">
    <source>
        <dbReference type="ARBA" id="ARBA00022448"/>
    </source>
</evidence>
<dbReference type="InterPro" id="IPR018108">
    <property type="entry name" value="MCP_transmembrane"/>
</dbReference>
<dbReference type="SUPFAM" id="SSF103506">
    <property type="entry name" value="Mitochondrial carrier"/>
    <property type="match status" value="1"/>
</dbReference>
<evidence type="ECO:0000256" key="4">
    <source>
        <dbReference type="ARBA" id="ARBA00022692"/>
    </source>
</evidence>
<evidence type="ECO:0000313" key="10">
    <source>
        <dbReference type="EMBL" id="CAH0367224.1"/>
    </source>
</evidence>
<accession>A0A8J2WU28</accession>
<organism evidence="10 11">
    <name type="scientific">Pelagomonas calceolata</name>
    <dbReference type="NCBI Taxonomy" id="35677"/>
    <lineage>
        <taxon>Eukaryota</taxon>
        <taxon>Sar</taxon>
        <taxon>Stramenopiles</taxon>
        <taxon>Ochrophyta</taxon>
        <taxon>Pelagophyceae</taxon>
        <taxon>Pelagomonadales</taxon>
        <taxon>Pelagomonadaceae</taxon>
        <taxon>Pelagomonas</taxon>
    </lineage>
</organism>
<evidence type="ECO:0000256" key="1">
    <source>
        <dbReference type="ARBA" id="ARBA00004141"/>
    </source>
</evidence>
<evidence type="ECO:0000256" key="6">
    <source>
        <dbReference type="ARBA" id="ARBA00022989"/>
    </source>
</evidence>
<keyword evidence="5" id="KW-0677">Repeat</keyword>
<dbReference type="InterPro" id="IPR023395">
    <property type="entry name" value="MCP_dom_sf"/>
</dbReference>
<evidence type="ECO:0000256" key="5">
    <source>
        <dbReference type="ARBA" id="ARBA00022737"/>
    </source>
</evidence>
<dbReference type="InterPro" id="IPR050391">
    <property type="entry name" value="Mito_Metabolite_Transporter"/>
</dbReference>
<feature type="repeat" description="Solcar" evidence="8">
    <location>
        <begin position="91"/>
        <end position="177"/>
    </location>
</feature>
<evidence type="ECO:0000256" key="8">
    <source>
        <dbReference type="PROSITE-ProRule" id="PRU00282"/>
    </source>
</evidence>
<dbReference type="OrthoDB" id="756301at2759"/>